<organism evidence="3">
    <name type="scientific">Encephalitozoon cuniculi</name>
    <name type="common">Microsporidian parasite</name>
    <dbReference type="NCBI Taxonomy" id="6035"/>
    <lineage>
        <taxon>Eukaryota</taxon>
        <taxon>Fungi</taxon>
        <taxon>Fungi incertae sedis</taxon>
        <taxon>Microsporidia</taxon>
        <taxon>Unikaryonidae</taxon>
        <taxon>Encephalitozoon</taxon>
    </lineage>
</organism>
<dbReference type="InterPro" id="IPR019081">
    <property type="entry name" value="UPF0328"/>
</dbReference>
<proteinExistence type="inferred from homology"/>
<dbReference type="VEuPathDB" id="MicrosporidiaDB:ECU03_1620"/>
<dbReference type="Pfam" id="PF09591">
    <property type="entry name" value="DUF2463"/>
    <property type="match status" value="1"/>
</dbReference>
<feature type="transmembrane region" description="Helical" evidence="2">
    <location>
        <begin position="27"/>
        <end position="47"/>
    </location>
</feature>
<evidence type="ECO:0000256" key="1">
    <source>
        <dbReference type="ARBA" id="ARBA00010346"/>
    </source>
</evidence>
<dbReference type="AlphaFoldDB" id="M1KBS5"/>
<dbReference type="VEuPathDB" id="MicrosporidiaDB:M970_031580"/>
<dbReference type="VEuPathDB" id="MicrosporidiaDB:AEWD_020020"/>
<protein>
    <submittedName>
        <fullName evidence="3">Uncharacterized protein</fullName>
    </submittedName>
</protein>
<evidence type="ECO:0000313" key="3">
    <source>
        <dbReference type="EMBL" id="AGE96655.1"/>
    </source>
</evidence>
<reference evidence="3" key="1">
    <citation type="journal article" date="2013" name="Eukaryot. Cell">
        <title>Extremely Reduced Levels of Heterozygosity in the Vertebrate Pathogen Encephalitozoon cuniculi.</title>
        <authorList>
            <person name="Selman M."/>
            <person name="Sak B."/>
            <person name="Kvac M."/>
            <person name="Farinelli L."/>
            <person name="Weiss L.M."/>
            <person name="Corradi N."/>
        </authorList>
    </citation>
    <scope>NUCLEOTIDE SEQUENCE</scope>
</reference>
<evidence type="ECO:0000256" key="2">
    <source>
        <dbReference type="SAM" id="Phobius"/>
    </source>
</evidence>
<name>M1KBS5_ENCCN</name>
<sequence>MKNIDTSESQEINEQQHNENQSHWRTIFNDSGALASIAFPFLIHFIFRKHDFNASPLFKFTILLLPRSYSALQYLLLFYTNSKSSRRSKHALNAFLRGLLNILFIAFSAISLFSIIMYTLDEWVSRDPPGYSLLSPSIIVPFVYLLSSSCNLTTASFTDTGATIIIDVLILLLPIVGGTLLRGKFFYYPYIAVLSFILILSRSLKDIYFPHRDTSVHTVPWRVATFILILILTVLIYVYPAGASLDFIERQCKRLLSTQEE</sequence>
<keyword evidence="2" id="KW-1133">Transmembrane helix</keyword>
<keyword evidence="2" id="KW-0812">Transmembrane</keyword>
<dbReference type="VEuPathDB" id="MicrosporidiaDB:AEWQ_031580"/>
<gene>
    <name evidence="3" type="ORF">ECU01_0006</name>
</gene>
<feature type="transmembrane region" description="Helical" evidence="2">
    <location>
        <begin position="99"/>
        <end position="120"/>
    </location>
</feature>
<feature type="transmembrane region" description="Helical" evidence="2">
    <location>
        <begin position="219"/>
        <end position="239"/>
    </location>
</feature>
<dbReference type="EMBL" id="KC513641">
    <property type="protein sequence ID" value="AGE96655.1"/>
    <property type="molecule type" value="Genomic_DNA"/>
</dbReference>
<dbReference type="VEuPathDB" id="MicrosporidiaDB:AEWR_031580"/>
<feature type="transmembrane region" description="Helical" evidence="2">
    <location>
        <begin position="59"/>
        <end position="79"/>
    </location>
</feature>
<comment type="similarity">
    <text evidence="1">Belongs to the UPF0328 family.</text>
</comment>
<feature type="transmembrane region" description="Helical" evidence="2">
    <location>
        <begin position="187"/>
        <end position="207"/>
    </location>
</feature>
<feature type="transmembrane region" description="Helical" evidence="2">
    <location>
        <begin position="164"/>
        <end position="181"/>
    </location>
</feature>
<keyword evidence="2" id="KW-0472">Membrane</keyword>
<accession>M1KBS5</accession>